<dbReference type="PANTHER" id="PTHR43785">
    <property type="entry name" value="GAMMA-GLUTAMYLPUTRESCINE SYNTHETASE"/>
    <property type="match status" value="1"/>
</dbReference>
<dbReference type="SUPFAM" id="SSF55931">
    <property type="entry name" value="Glutamine synthetase/guanido kinase"/>
    <property type="match status" value="1"/>
</dbReference>
<dbReference type="PROSITE" id="PS51987">
    <property type="entry name" value="GS_CATALYTIC"/>
    <property type="match status" value="1"/>
</dbReference>
<evidence type="ECO:0000313" key="8">
    <source>
        <dbReference type="EMBL" id="MFC6007503.1"/>
    </source>
</evidence>
<dbReference type="InterPro" id="IPR014746">
    <property type="entry name" value="Gln_synth/guanido_kin_cat_dom"/>
</dbReference>
<dbReference type="SMART" id="SM01230">
    <property type="entry name" value="Gln-synt_C"/>
    <property type="match status" value="1"/>
</dbReference>
<dbReference type="EC" id="6.3.1.-" evidence="8"/>
<comment type="caution">
    <text evidence="8">The sequence shown here is derived from an EMBL/GenBank/DDBJ whole genome shotgun (WGS) entry which is preliminary data.</text>
</comment>
<evidence type="ECO:0000256" key="6">
    <source>
        <dbReference type="RuleBase" id="RU000384"/>
    </source>
</evidence>
<comment type="similarity">
    <text evidence="2 5 6">Belongs to the glutamine synthetase family.</text>
</comment>
<keyword evidence="9" id="KW-1185">Reference proteome</keyword>
<dbReference type="InterPro" id="IPR008146">
    <property type="entry name" value="Gln_synth_cat_dom"/>
</dbReference>
<evidence type="ECO:0000313" key="9">
    <source>
        <dbReference type="Proteomes" id="UP001596189"/>
    </source>
</evidence>
<evidence type="ECO:0000256" key="3">
    <source>
        <dbReference type="ARBA" id="ARBA00022598"/>
    </source>
</evidence>
<dbReference type="Proteomes" id="UP001596189">
    <property type="component" value="Unassembled WGS sequence"/>
</dbReference>
<gene>
    <name evidence="8" type="ORF">ACFQDO_10220</name>
</gene>
<evidence type="ECO:0000256" key="2">
    <source>
        <dbReference type="ARBA" id="ARBA00009897"/>
    </source>
</evidence>
<protein>
    <submittedName>
        <fullName evidence="8">Glutamine synthetase family protein</fullName>
        <ecNumber evidence="8">6.3.1.-</ecNumber>
    </submittedName>
</protein>
<sequence length="430" mass="46508">MKDDDGAKASVRLLFSDLLGLAHGRLLPLDKAQDAVHLCMTLMAQAFDGRDDLVPGYGLEVGSPDMEARLDQSSALAGWDPTSSVAMASLWRMDGDRDAFELDPRGAAQRAVAGWQQLGYAPVTGFEMEFYLLRSRPKRRVKAVDVPAHRPYGTGLGGDPTGLAERIFDRARAAGLDVAHLSTEFHPGQVEVVLQHTEAIRSADSAFLFRELAREVASAEGAWCTFLGKPMTQRAGSGQHLNLSALDANGRNAFADPDGLHGLSDVARHAIAGVIAHYPALCAIAAPTVNAYKRLRPEAIGYVADWGLDNRAAAVRVPAERGPATRLEYRVADGAASPHLMTAALLFAALLGVQHELELPPARLGLAPGSAITAPQNLDEALDELEKDDELTALLGPDLVRTFVGLKRWEWTRWSEAVTDWEIQAYGRHF</sequence>
<dbReference type="PANTHER" id="PTHR43785:SF12">
    <property type="entry name" value="TYPE-1 GLUTAMINE SYNTHETASE 2"/>
    <property type="match status" value="1"/>
</dbReference>
<name>A0ABW1JFR4_9ACTN</name>
<comment type="cofactor">
    <cofactor evidence="1">
        <name>Mg(2+)</name>
        <dbReference type="ChEBI" id="CHEBI:18420"/>
    </cofactor>
</comment>
<proteinExistence type="inferred from homology"/>
<evidence type="ECO:0000256" key="4">
    <source>
        <dbReference type="ARBA" id="ARBA00022842"/>
    </source>
</evidence>
<dbReference type="Gene3D" id="3.30.590.10">
    <property type="entry name" value="Glutamine synthetase/guanido kinase, catalytic domain"/>
    <property type="match status" value="1"/>
</dbReference>
<feature type="domain" description="GS catalytic" evidence="7">
    <location>
        <begin position="104"/>
        <end position="430"/>
    </location>
</feature>
<dbReference type="InterPro" id="IPR027303">
    <property type="entry name" value="Gln_synth_gly_rich_site"/>
</dbReference>
<keyword evidence="4" id="KW-0460">Magnesium</keyword>
<keyword evidence="3 8" id="KW-0436">Ligase</keyword>
<accession>A0ABW1JFR4</accession>
<evidence type="ECO:0000256" key="1">
    <source>
        <dbReference type="ARBA" id="ARBA00001946"/>
    </source>
</evidence>
<dbReference type="GO" id="GO:0016874">
    <property type="term" value="F:ligase activity"/>
    <property type="evidence" value="ECO:0007669"/>
    <property type="project" value="UniProtKB-KW"/>
</dbReference>
<dbReference type="Pfam" id="PF00120">
    <property type="entry name" value="Gln-synt_C"/>
    <property type="match status" value="1"/>
</dbReference>
<dbReference type="EMBL" id="JBHSRD010000003">
    <property type="protein sequence ID" value="MFC6007503.1"/>
    <property type="molecule type" value="Genomic_DNA"/>
</dbReference>
<dbReference type="RefSeq" id="WP_345716300.1">
    <property type="nucleotide sequence ID" value="NZ_BAABFP010000004.1"/>
</dbReference>
<reference evidence="9" key="1">
    <citation type="journal article" date="2019" name="Int. J. Syst. Evol. Microbiol.">
        <title>The Global Catalogue of Microorganisms (GCM) 10K type strain sequencing project: providing services to taxonomists for standard genome sequencing and annotation.</title>
        <authorList>
            <consortium name="The Broad Institute Genomics Platform"/>
            <consortium name="The Broad Institute Genome Sequencing Center for Infectious Disease"/>
            <person name="Wu L."/>
            <person name="Ma J."/>
        </authorList>
    </citation>
    <scope>NUCLEOTIDE SEQUENCE [LARGE SCALE GENOMIC DNA]</scope>
    <source>
        <strain evidence="9">KACC 14249</strain>
    </source>
</reference>
<dbReference type="PROSITE" id="PS00181">
    <property type="entry name" value="GLNA_ATP"/>
    <property type="match status" value="1"/>
</dbReference>
<evidence type="ECO:0000259" key="7">
    <source>
        <dbReference type="PROSITE" id="PS51987"/>
    </source>
</evidence>
<evidence type="ECO:0000256" key="5">
    <source>
        <dbReference type="PROSITE-ProRule" id="PRU01331"/>
    </source>
</evidence>
<organism evidence="8 9">
    <name type="scientific">Angustibacter luteus</name>
    <dbReference type="NCBI Taxonomy" id="658456"/>
    <lineage>
        <taxon>Bacteria</taxon>
        <taxon>Bacillati</taxon>
        <taxon>Actinomycetota</taxon>
        <taxon>Actinomycetes</taxon>
        <taxon>Kineosporiales</taxon>
        <taxon>Kineosporiaceae</taxon>
    </lineage>
</organism>